<feature type="domain" description="RmlD-like substrate binding" evidence="7">
    <location>
        <begin position="1"/>
        <end position="291"/>
    </location>
</feature>
<comment type="similarity">
    <text evidence="2 6">Belongs to the dTDP-4-dehydrorhamnose reductase family.</text>
</comment>
<keyword evidence="9" id="KW-1185">Reference proteome</keyword>
<evidence type="ECO:0000313" key="8">
    <source>
        <dbReference type="EMBL" id="MDV6227814.1"/>
    </source>
</evidence>
<evidence type="ECO:0000256" key="2">
    <source>
        <dbReference type="ARBA" id="ARBA00010944"/>
    </source>
</evidence>
<comment type="function">
    <text evidence="6">Catalyzes the reduction of dTDP-6-deoxy-L-lyxo-4-hexulose to yield dTDP-L-rhamnose.</text>
</comment>
<dbReference type="Pfam" id="PF04321">
    <property type="entry name" value="RmlD_sub_bind"/>
    <property type="match status" value="1"/>
</dbReference>
<evidence type="ECO:0000256" key="3">
    <source>
        <dbReference type="ARBA" id="ARBA00012929"/>
    </source>
</evidence>
<reference evidence="8 9" key="1">
    <citation type="submission" date="2023-10" db="EMBL/GenBank/DDBJ databases">
        <authorList>
            <person name="Venkata Ramana C."/>
            <person name="Sasikala C."/>
            <person name="Dhurka M."/>
        </authorList>
    </citation>
    <scope>NUCLEOTIDE SEQUENCE [LARGE SCALE GENOMIC DNA]</scope>
    <source>
        <strain evidence="8 9">KCTC 32151</strain>
    </source>
</reference>
<evidence type="ECO:0000256" key="1">
    <source>
        <dbReference type="ARBA" id="ARBA00004781"/>
    </source>
</evidence>
<protein>
    <recommendedName>
        <fullName evidence="4 6">dTDP-4-dehydrorhamnose reductase</fullName>
        <ecNumber evidence="3 6">1.1.1.133</ecNumber>
    </recommendedName>
</protein>
<comment type="catalytic activity">
    <reaction evidence="5 6">
        <text>dTDP-beta-L-rhamnose + NADP(+) = dTDP-4-dehydro-beta-L-rhamnose + NADPH + H(+)</text>
        <dbReference type="Rhea" id="RHEA:21796"/>
        <dbReference type="ChEBI" id="CHEBI:15378"/>
        <dbReference type="ChEBI" id="CHEBI:57510"/>
        <dbReference type="ChEBI" id="CHEBI:57783"/>
        <dbReference type="ChEBI" id="CHEBI:58349"/>
        <dbReference type="ChEBI" id="CHEBI:62830"/>
        <dbReference type="EC" id="1.1.1.133"/>
    </reaction>
</comment>
<dbReference type="SUPFAM" id="SSF51735">
    <property type="entry name" value="NAD(P)-binding Rossmann-fold domains"/>
    <property type="match status" value="1"/>
</dbReference>
<dbReference type="PANTHER" id="PTHR10491">
    <property type="entry name" value="DTDP-4-DEHYDRORHAMNOSE REDUCTASE"/>
    <property type="match status" value="1"/>
</dbReference>
<comment type="pathway">
    <text evidence="1 6">Carbohydrate biosynthesis; dTDP-L-rhamnose biosynthesis.</text>
</comment>
<evidence type="ECO:0000313" key="9">
    <source>
        <dbReference type="Proteomes" id="UP001185659"/>
    </source>
</evidence>
<dbReference type="Gene3D" id="3.40.50.720">
    <property type="entry name" value="NAD(P)-binding Rossmann-like Domain"/>
    <property type="match status" value="1"/>
</dbReference>
<dbReference type="GO" id="GO:0008831">
    <property type="term" value="F:dTDP-4-dehydrorhamnose reductase activity"/>
    <property type="evidence" value="ECO:0007669"/>
    <property type="project" value="UniProtKB-EC"/>
</dbReference>
<dbReference type="RefSeq" id="WP_317561951.1">
    <property type="nucleotide sequence ID" value="NZ_JAWLIP010000007.1"/>
</dbReference>
<keyword evidence="6" id="KW-0521">NADP</keyword>
<dbReference type="PANTHER" id="PTHR10491:SF4">
    <property type="entry name" value="METHIONINE ADENOSYLTRANSFERASE 2 SUBUNIT BETA"/>
    <property type="match status" value="1"/>
</dbReference>
<dbReference type="EMBL" id="JAWLIP010000007">
    <property type="protein sequence ID" value="MDV6227814.1"/>
    <property type="molecule type" value="Genomic_DNA"/>
</dbReference>
<gene>
    <name evidence="8" type="primary">rfbD</name>
    <name evidence="8" type="ORF">R2G56_16075</name>
</gene>
<dbReference type="Gene3D" id="3.90.25.10">
    <property type="entry name" value="UDP-galactose 4-epimerase, domain 1"/>
    <property type="match status" value="1"/>
</dbReference>
<dbReference type="InterPro" id="IPR036291">
    <property type="entry name" value="NAD(P)-bd_dom_sf"/>
</dbReference>
<dbReference type="InterPro" id="IPR005913">
    <property type="entry name" value="dTDP_dehydrorham_reduct"/>
</dbReference>
<dbReference type="NCBIfam" id="TIGR01214">
    <property type="entry name" value="rmlD"/>
    <property type="match status" value="1"/>
</dbReference>
<dbReference type="EC" id="1.1.1.133" evidence="3 6"/>
<dbReference type="Proteomes" id="UP001185659">
    <property type="component" value="Unassembled WGS sequence"/>
</dbReference>
<evidence type="ECO:0000256" key="5">
    <source>
        <dbReference type="ARBA" id="ARBA00048200"/>
    </source>
</evidence>
<evidence type="ECO:0000259" key="7">
    <source>
        <dbReference type="Pfam" id="PF04321"/>
    </source>
</evidence>
<accession>A0ABU4ANL3</accession>
<comment type="cofactor">
    <cofactor evidence="6">
        <name>Mg(2+)</name>
        <dbReference type="ChEBI" id="CHEBI:18420"/>
    </cofactor>
    <text evidence="6">Binds 1 Mg(2+) ion per monomer.</text>
</comment>
<organism evidence="8 9">
    <name type="scientific">Nitratireductor aquimarinus</name>
    <dbReference type="NCBI Taxonomy" id="889300"/>
    <lineage>
        <taxon>Bacteria</taxon>
        <taxon>Pseudomonadati</taxon>
        <taxon>Pseudomonadota</taxon>
        <taxon>Alphaproteobacteria</taxon>
        <taxon>Hyphomicrobiales</taxon>
        <taxon>Phyllobacteriaceae</taxon>
        <taxon>Nitratireductor</taxon>
    </lineage>
</organism>
<comment type="caution">
    <text evidence="8">The sequence shown here is derived from an EMBL/GenBank/DDBJ whole genome shotgun (WGS) entry which is preliminary data.</text>
</comment>
<dbReference type="CDD" id="cd05254">
    <property type="entry name" value="dTDP_HR_like_SDR_e"/>
    <property type="match status" value="1"/>
</dbReference>
<evidence type="ECO:0000256" key="4">
    <source>
        <dbReference type="ARBA" id="ARBA00017099"/>
    </source>
</evidence>
<sequence>MRIAVTGKSGQVAKSLQRLAATDPELEVVLVGRPELDLLDPDSIGDSLRKTKPDIIVSAAAYTAVDQAEDERDLAYAINAVGAEIVAREAERIGVPVIHLSTDYVFDGSKNGFYVEADATAPQSVYGSTKLEGEKLVASSHSSPVIIRTAWVYSPYGKNFVKTMLELARTRDELNVVCDQWGCPTSALEIARALYAVAIKIRDLGAERVTGTYHFAGAGEASWQSFAEHVFQCSGREGGPRAKVNAIDSSQFPTKAMRPQNSRLDCVKFTMTFQYEAPDWRQSVDDVVREIVV</sequence>
<name>A0ABU4ANL3_9HYPH</name>
<evidence type="ECO:0000256" key="6">
    <source>
        <dbReference type="RuleBase" id="RU364082"/>
    </source>
</evidence>
<proteinExistence type="inferred from homology"/>
<dbReference type="InterPro" id="IPR029903">
    <property type="entry name" value="RmlD-like-bd"/>
</dbReference>
<keyword evidence="6 8" id="KW-0560">Oxidoreductase</keyword>